<dbReference type="EMBL" id="VSSQ01000327">
    <property type="protein sequence ID" value="MPL91360.1"/>
    <property type="molecule type" value="Genomic_DNA"/>
</dbReference>
<evidence type="ECO:0000256" key="3">
    <source>
        <dbReference type="ARBA" id="ARBA00023315"/>
    </source>
</evidence>
<keyword evidence="3" id="KW-0012">Acyltransferase</keyword>
<dbReference type="AlphaFoldDB" id="A0A644VJH7"/>
<dbReference type="InterPro" id="IPR000182">
    <property type="entry name" value="GNAT_dom"/>
</dbReference>
<reference evidence="5" key="1">
    <citation type="submission" date="2019-08" db="EMBL/GenBank/DDBJ databases">
        <authorList>
            <person name="Kucharzyk K."/>
            <person name="Murdoch R.W."/>
            <person name="Higgins S."/>
            <person name="Loffler F."/>
        </authorList>
    </citation>
    <scope>NUCLEOTIDE SEQUENCE</scope>
</reference>
<evidence type="ECO:0000256" key="2">
    <source>
        <dbReference type="ARBA" id="ARBA00022679"/>
    </source>
</evidence>
<evidence type="ECO:0000256" key="1">
    <source>
        <dbReference type="ARBA" id="ARBA00008694"/>
    </source>
</evidence>
<dbReference type="Pfam" id="PF00583">
    <property type="entry name" value="Acetyltransf_1"/>
    <property type="match status" value="1"/>
</dbReference>
<evidence type="ECO:0000259" key="4">
    <source>
        <dbReference type="PROSITE" id="PS51186"/>
    </source>
</evidence>
<organism evidence="5">
    <name type="scientific">bioreactor metagenome</name>
    <dbReference type="NCBI Taxonomy" id="1076179"/>
    <lineage>
        <taxon>unclassified sequences</taxon>
        <taxon>metagenomes</taxon>
        <taxon>ecological metagenomes</taxon>
    </lineage>
</organism>
<feature type="domain" description="N-acetyltransferase" evidence="4">
    <location>
        <begin position="4"/>
        <end position="162"/>
    </location>
</feature>
<dbReference type="PANTHER" id="PTHR10545">
    <property type="entry name" value="DIAMINE N-ACETYLTRANSFERASE"/>
    <property type="match status" value="1"/>
</dbReference>
<dbReference type="GO" id="GO:0008080">
    <property type="term" value="F:N-acetyltransferase activity"/>
    <property type="evidence" value="ECO:0007669"/>
    <property type="project" value="TreeGrafter"/>
</dbReference>
<keyword evidence="2" id="KW-0808">Transferase</keyword>
<dbReference type="Gene3D" id="3.40.630.30">
    <property type="match status" value="1"/>
</dbReference>
<sequence>MSKVSIRRAKENDTPLILNFIKQLSIYEKLPNEVTADVQTLHKSLFVEQNAKVVFIMEGEKEVGFALYFYNFSTFTGKKGLYLEDLFVLEEYRGKGYGKKLLAYLADIAIKEDCSRFEWIVLDWNTPSIEFYKSFGAFPLDDWTVFRLQKENLNLLAKQNTL</sequence>
<dbReference type="CDD" id="cd04301">
    <property type="entry name" value="NAT_SF"/>
    <property type="match status" value="1"/>
</dbReference>
<comment type="caution">
    <text evidence="5">The sequence shown here is derived from an EMBL/GenBank/DDBJ whole genome shotgun (WGS) entry which is preliminary data.</text>
</comment>
<dbReference type="PROSITE" id="PS51186">
    <property type="entry name" value="GNAT"/>
    <property type="match status" value="1"/>
</dbReference>
<name>A0A644VJH7_9ZZZZ</name>
<protein>
    <recommendedName>
        <fullName evidence="4">N-acetyltransferase domain-containing protein</fullName>
    </recommendedName>
</protein>
<gene>
    <name evidence="5" type="ORF">SDC9_37428</name>
</gene>
<dbReference type="SUPFAM" id="SSF55729">
    <property type="entry name" value="Acyl-CoA N-acyltransferases (Nat)"/>
    <property type="match status" value="1"/>
</dbReference>
<dbReference type="InterPro" id="IPR051016">
    <property type="entry name" value="Diverse_Substrate_AcTransf"/>
</dbReference>
<accession>A0A644VJH7</accession>
<dbReference type="PANTHER" id="PTHR10545:SF29">
    <property type="entry name" value="GH14572P-RELATED"/>
    <property type="match status" value="1"/>
</dbReference>
<dbReference type="FunFam" id="3.40.630.30:FF:000064">
    <property type="entry name" value="GNAT family acetyltransferase"/>
    <property type="match status" value="1"/>
</dbReference>
<dbReference type="InterPro" id="IPR016181">
    <property type="entry name" value="Acyl_CoA_acyltransferase"/>
</dbReference>
<evidence type="ECO:0000313" key="5">
    <source>
        <dbReference type="EMBL" id="MPL91360.1"/>
    </source>
</evidence>
<proteinExistence type="inferred from homology"/>
<comment type="similarity">
    <text evidence="1">Belongs to the acetyltransferase family.</text>
</comment>